<evidence type="ECO:0008006" key="3">
    <source>
        <dbReference type="Google" id="ProtNLM"/>
    </source>
</evidence>
<accession>A0ABV8AUB9</accession>
<dbReference type="EMBL" id="JBHRZS010000007">
    <property type="protein sequence ID" value="MFC3881269.1"/>
    <property type="molecule type" value="Genomic_DNA"/>
</dbReference>
<reference evidence="2" key="1">
    <citation type="journal article" date="2019" name="Int. J. Syst. Evol. Microbiol.">
        <title>The Global Catalogue of Microorganisms (GCM) 10K type strain sequencing project: providing services to taxonomists for standard genome sequencing and annotation.</title>
        <authorList>
            <consortium name="The Broad Institute Genomics Platform"/>
            <consortium name="The Broad Institute Genome Sequencing Center for Infectious Disease"/>
            <person name="Wu L."/>
            <person name="Ma J."/>
        </authorList>
    </citation>
    <scope>NUCLEOTIDE SEQUENCE [LARGE SCALE GENOMIC DNA]</scope>
    <source>
        <strain evidence="2">CCUG 60523</strain>
    </source>
</reference>
<proteinExistence type="predicted"/>
<name>A0ABV8AUB9_9BACT</name>
<evidence type="ECO:0000313" key="1">
    <source>
        <dbReference type="EMBL" id="MFC3881269.1"/>
    </source>
</evidence>
<protein>
    <recommendedName>
        <fullName evidence="3">Abortive infection Abi-like protein</fullName>
    </recommendedName>
</protein>
<dbReference type="Proteomes" id="UP001595805">
    <property type="component" value="Unassembled WGS sequence"/>
</dbReference>
<comment type="caution">
    <text evidence="1">The sequence shown here is derived from an EMBL/GenBank/DDBJ whole genome shotgun (WGS) entry which is preliminary data.</text>
</comment>
<evidence type="ECO:0000313" key="2">
    <source>
        <dbReference type="Proteomes" id="UP001595805"/>
    </source>
</evidence>
<dbReference type="RefSeq" id="WP_377906608.1">
    <property type="nucleotide sequence ID" value="NZ_JBHRZS010000007.1"/>
</dbReference>
<keyword evidence="2" id="KW-1185">Reference proteome</keyword>
<gene>
    <name evidence="1" type="ORF">ACFOSV_13840</name>
</gene>
<sequence>MNYLEIILKGYSDKNTKQFFKKYLYREFKKAEKEQFFEADEFFNGCLKVVKGLENQLEEHISKRRYDLHLLLSHAENGTLKYGDLKEGETISQKRLETIKYCTEELQKDTPDGVQNNVNLFSLTQGRFTGCLSQIDILLLKGHILSAYSKAKEETAAILPKQKKPEPIPIKYTAYHHVLTYLIECNANGESFPIGHKKELERIGNQRMGTGKGNRFYKVFNEIVQKDLNSSKSLIEIGGENWRTIVKTLSNEPEIIEEYLQSKKL</sequence>
<organism evidence="1 2">
    <name type="scientific">Algoriphagus namhaensis</name>
    <dbReference type="NCBI Taxonomy" id="915353"/>
    <lineage>
        <taxon>Bacteria</taxon>
        <taxon>Pseudomonadati</taxon>
        <taxon>Bacteroidota</taxon>
        <taxon>Cytophagia</taxon>
        <taxon>Cytophagales</taxon>
        <taxon>Cyclobacteriaceae</taxon>
        <taxon>Algoriphagus</taxon>
    </lineage>
</organism>